<feature type="domain" description="G-protein coupled receptors family 1 profile" evidence="6">
    <location>
        <begin position="84"/>
        <end position="195"/>
    </location>
</feature>
<dbReference type="PANTHER" id="PTHR23017">
    <property type="entry name" value="SERPENTINE RECEPTOR, CLASS X"/>
    <property type="match status" value="1"/>
</dbReference>
<dbReference type="InterPro" id="IPR019430">
    <property type="entry name" value="7TM_GPCR_serpentine_rcpt_Srx"/>
</dbReference>
<evidence type="ECO:0000256" key="2">
    <source>
        <dbReference type="ARBA" id="ARBA00022692"/>
    </source>
</evidence>
<keyword evidence="2 5" id="KW-0812">Transmembrane</keyword>
<feature type="transmembrane region" description="Helical" evidence="5">
    <location>
        <begin position="281"/>
        <end position="302"/>
    </location>
</feature>
<feature type="transmembrane region" description="Helical" evidence="5">
    <location>
        <begin position="142"/>
        <end position="162"/>
    </location>
</feature>
<feature type="transmembrane region" description="Helical" evidence="5">
    <location>
        <begin position="183"/>
        <end position="204"/>
    </location>
</feature>
<name>A0ABR1E621_NECAM</name>
<sequence>MNDTTASPTNPVITVQDYHLAALIIFMVGFVQNLIISNKMDSFPPEEVGEFIDSLNPVSHKTTMNTVRSALFTQIEISFLGTICNSLVAVFTHRLAIFNNAFGRLTGSQAIGEMILCAVFAFYYSPMVFFDITTMKLHSKHAGLILLMCYSICIVSHLFIALNRMCAICFPLNYDKWFSHRNTTVLIVISWVLSISVVFVLHGLEDCSLIFSDTAWVFVFKTNERCGFISWYIDFGEDFSIVVIIAIVDTVTIIKVRITAAEIAKSGCRMTNSKRAKDVNFLKQAVAQGVVFAVELFTYFFMGWLFTNKWAIFACTTMAWNIVHCSDP</sequence>
<feature type="transmembrane region" description="Helical" evidence="5">
    <location>
        <begin position="239"/>
        <end position="260"/>
    </location>
</feature>
<dbReference type="Proteomes" id="UP001303046">
    <property type="component" value="Unassembled WGS sequence"/>
</dbReference>
<keyword evidence="8" id="KW-1185">Reference proteome</keyword>
<comment type="subcellular location">
    <subcellularLocation>
        <location evidence="1">Membrane</location>
    </subcellularLocation>
</comment>
<accession>A0ABR1E621</accession>
<dbReference type="PROSITE" id="PS50262">
    <property type="entry name" value="G_PROTEIN_RECEP_F1_2"/>
    <property type="match status" value="1"/>
</dbReference>
<keyword evidence="4 5" id="KW-0472">Membrane</keyword>
<evidence type="ECO:0000313" key="7">
    <source>
        <dbReference type="EMBL" id="KAK6757973.1"/>
    </source>
</evidence>
<feature type="transmembrane region" description="Helical" evidence="5">
    <location>
        <begin position="18"/>
        <end position="36"/>
    </location>
</feature>
<feature type="transmembrane region" description="Helical" evidence="5">
    <location>
        <begin position="110"/>
        <end position="130"/>
    </location>
</feature>
<organism evidence="7 8">
    <name type="scientific">Necator americanus</name>
    <name type="common">Human hookworm</name>
    <dbReference type="NCBI Taxonomy" id="51031"/>
    <lineage>
        <taxon>Eukaryota</taxon>
        <taxon>Metazoa</taxon>
        <taxon>Ecdysozoa</taxon>
        <taxon>Nematoda</taxon>
        <taxon>Chromadorea</taxon>
        <taxon>Rhabditida</taxon>
        <taxon>Rhabditina</taxon>
        <taxon>Rhabditomorpha</taxon>
        <taxon>Strongyloidea</taxon>
        <taxon>Ancylostomatidae</taxon>
        <taxon>Bunostominae</taxon>
        <taxon>Necator</taxon>
    </lineage>
</organism>
<evidence type="ECO:0000256" key="5">
    <source>
        <dbReference type="SAM" id="Phobius"/>
    </source>
</evidence>
<reference evidence="7 8" key="1">
    <citation type="submission" date="2023-08" db="EMBL/GenBank/DDBJ databases">
        <title>A Necator americanus chromosomal reference genome.</title>
        <authorList>
            <person name="Ilik V."/>
            <person name="Petrzelkova K.J."/>
            <person name="Pardy F."/>
            <person name="Fuh T."/>
            <person name="Niatou-Singa F.S."/>
            <person name="Gouil Q."/>
            <person name="Baker L."/>
            <person name="Ritchie M.E."/>
            <person name="Jex A.R."/>
            <person name="Gazzola D."/>
            <person name="Li H."/>
            <person name="Toshio Fujiwara R."/>
            <person name="Zhan B."/>
            <person name="Aroian R.V."/>
            <person name="Pafco B."/>
            <person name="Schwarz E.M."/>
        </authorList>
    </citation>
    <scope>NUCLEOTIDE SEQUENCE [LARGE SCALE GENOMIC DNA]</scope>
    <source>
        <strain evidence="7 8">Aroian</strain>
        <tissue evidence="7">Whole animal</tissue>
    </source>
</reference>
<keyword evidence="3 5" id="KW-1133">Transmembrane helix</keyword>
<evidence type="ECO:0000313" key="8">
    <source>
        <dbReference type="Proteomes" id="UP001303046"/>
    </source>
</evidence>
<evidence type="ECO:0000259" key="6">
    <source>
        <dbReference type="PROSITE" id="PS50262"/>
    </source>
</evidence>
<comment type="caution">
    <text evidence="7">The sequence shown here is derived from an EMBL/GenBank/DDBJ whole genome shotgun (WGS) entry which is preliminary data.</text>
</comment>
<evidence type="ECO:0000256" key="3">
    <source>
        <dbReference type="ARBA" id="ARBA00022989"/>
    </source>
</evidence>
<evidence type="ECO:0000256" key="1">
    <source>
        <dbReference type="ARBA" id="ARBA00004370"/>
    </source>
</evidence>
<dbReference type="InterPro" id="IPR017452">
    <property type="entry name" value="GPCR_Rhodpsn_7TM"/>
</dbReference>
<dbReference type="EMBL" id="JAVFWL010000005">
    <property type="protein sequence ID" value="KAK6757973.1"/>
    <property type="molecule type" value="Genomic_DNA"/>
</dbReference>
<dbReference type="CDD" id="cd00637">
    <property type="entry name" value="7tm_classA_rhodopsin-like"/>
    <property type="match status" value="1"/>
</dbReference>
<dbReference type="PANTHER" id="PTHR23017:SF19">
    <property type="entry name" value="7TM GPCR SERPENTINE RECEPTOR CLASS X (SRX) DOMAIN-CONTAINING PROTEIN"/>
    <property type="match status" value="1"/>
</dbReference>
<gene>
    <name evidence="7" type="primary">Necator_chrV.g20454</name>
    <name evidence="7" type="ORF">RB195_015661</name>
</gene>
<dbReference type="Pfam" id="PF10328">
    <property type="entry name" value="7TM_GPCR_Srx"/>
    <property type="match status" value="1"/>
</dbReference>
<evidence type="ECO:0000256" key="4">
    <source>
        <dbReference type="ARBA" id="ARBA00023136"/>
    </source>
</evidence>
<dbReference type="Gene3D" id="1.20.1070.10">
    <property type="entry name" value="Rhodopsin 7-helix transmembrane proteins"/>
    <property type="match status" value="1"/>
</dbReference>
<protein>
    <recommendedName>
        <fullName evidence="6">G-protein coupled receptors family 1 profile domain-containing protein</fullName>
    </recommendedName>
</protein>
<dbReference type="SUPFAM" id="SSF81321">
    <property type="entry name" value="Family A G protein-coupled receptor-like"/>
    <property type="match status" value="1"/>
</dbReference>
<proteinExistence type="predicted"/>